<feature type="transmembrane region" description="Helical" evidence="1">
    <location>
        <begin position="378"/>
        <end position="396"/>
    </location>
</feature>
<feature type="domain" description="YdbS-like PH" evidence="2">
    <location>
        <begin position="425"/>
        <end position="492"/>
    </location>
</feature>
<evidence type="ECO:0000313" key="3">
    <source>
        <dbReference type="EMBL" id="SJZ36165.1"/>
    </source>
</evidence>
<feature type="transmembrane region" description="Helical" evidence="1">
    <location>
        <begin position="190"/>
        <end position="216"/>
    </location>
</feature>
<reference evidence="3 4" key="1">
    <citation type="submission" date="2017-02" db="EMBL/GenBank/DDBJ databases">
        <authorList>
            <person name="Peterson S.W."/>
        </authorList>
    </citation>
    <scope>NUCLEOTIDE SEQUENCE [LARGE SCALE GENOMIC DNA]</scope>
    <source>
        <strain evidence="3 4">DSM 45154</strain>
    </source>
</reference>
<keyword evidence="1" id="KW-1133">Transmembrane helix</keyword>
<feature type="domain" description="YdbS-like PH" evidence="2">
    <location>
        <begin position="84"/>
        <end position="154"/>
    </location>
</feature>
<feature type="transmembrane region" description="Helical" evidence="1">
    <location>
        <begin position="402"/>
        <end position="422"/>
    </location>
</feature>
<feature type="transmembrane region" description="Helical" evidence="1">
    <location>
        <begin position="30"/>
        <end position="52"/>
    </location>
</feature>
<dbReference type="InterPro" id="IPR005182">
    <property type="entry name" value="YdbS-like_PH"/>
</dbReference>
<dbReference type="Proteomes" id="UP000190637">
    <property type="component" value="Unassembled WGS sequence"/>
</dbReference>
<feature type="transmembrane region" description="Helical" evidence="1">
    <location>
        <begin position="58"/>
        <end position="81"/>
    </location>
</feature>
<dbReference type="OrthoDB" id="4121259at2"/>
<keyword evidence="1" id="KW-0472">Membrane</keyword>
<name>A0A1T4K1I0_9ACTN</name>
<dbReference type="STRING" id="1122192.SAMN02745673_00105"/>
<keyword evidence="4" id="KW-1185">Reference proteome</keyword>
<dbReference type="Pfam" id="PF03703">
    <property type="entry name" value="bPH_2"/>
    <property type="match status" value="2"/>
</dbReference>
<organism evidence="3 4">
    <name type="scientific">Marinactinospora thermotolerans DSM 45154</name>
    <dbReference type="NCBI Taxonomy" id="1122192"/>
    <lineage>
        <taxon>Bacteria</taxon>
        <taxon>Bacillati</taxon>
        <taxon>Actinomycetota</taxon>
        <taxon>Actinomycetes</taxon>
        <taxon>Streptosporangiales</taxon>
        <taxon>Nocardiopsidaceae</taxon>
        <taxon>Marinactinospora</taxon>
    </lineage>
</organism>
<evidence type="ECO:0000313" key="4">
    <source>
        <dbReference type="Proteomes" id="UP000190637"/>
    </source>
</evidence>
<feature type="transmembrane region" description="Helical" evidence="1">
    <location>
        <begin position="236"/>
        <end position="259"/>
    </location>
</feature>
<dbReference type="PANTHER" id="PTHR34473">
    <property type="entry name" value="UPF0699 TRANSMEMBRANE PROTEIN YDBS"/>
    <property type="match status" value="1"/>
</dbReference>
<dbReference type="AlphaFoldDB" id="A0A1T4K1I0"/>
<dbReference type="PANTHER" id="PTHR34473:SF3">
    <property type="entry name" value="TRANSMEMBRANE PROTEIN-RELATED"/>
    <property type="match status" value="1"/>
</dbReference>
<gene>
    <name evidence="3" type="ORF">SAMN02745673_00105</name>
</gene>
<dbReference type="InterPro" id="IPR014529">
    <property type="entry name" value="UCP026631"/>
</dbReference>
<dbReference type="PIRSF" id="PIRSF026631">
    <property type="entry name" value="UCP026631"/>
    <property type="match status" value="1"/>
</dbReference>
<keyword evidence="1" id="KW-0812">Transmembrane</keyword>
<evidence type="ECO:0000256" key="1">
    <source>
        <dbReference type="SAM" id="Phobius"/>
    </source>
</evidence>
<dbReference type="RefSeq" id="WP_078759555.1">
    <property type="nucleotide sequence ID" value="NZ_FUWS01000001.1"/>
</dbReference>
<proteinExistence type="predicted"/>
<sequence>MNTPIPEIPRSAVPTAVAASGWRRLSPRSAAVTTVALAVFAGLPCLVTGAVLAVTGTLVAAAIVAGCGVLTVAGVAAVEWLRVAATRYRVTDERVERRVRLFGETHRSIPRDRIRSVDVSADVVARLLGLARVTVGTGQGDGETLCLASVTTAEAAVLRRELLARGVDPAEGREEPNDAITRLDPRWFGYVPFAAWTPALGLGVFGGLYSVLGWFGDDVANGVALWVWAELRGAPALGAVVALGSVLATGVLTGLAVSVERWWGYRLDREGGRTLRMRRGLLTTTSISLEEERLRGVELVATVPARWTGAARVRAVATGLARSGSQDKGDPSQLTPDLPLAEAQRVAAAVLREERSPLAAARWTAHPRAALRRRLSRALLACAVVAVVAAAVSALVAALPDLAWTVVLLALPPALLYAAGLYRRLGHALHGPYLLVRSGWLRHRAVALRRDGVIGWRITRSPLQRTAGLATIGATTAAGKGVYRAPDVDLTEGLGFADAAVPGLLTPFLERG</sequence>
<protein>
    <submittedName>
        <fullName evidence="3">Putative membrane protein</fullName>
    </submittedName>
</protein>
<dbReference type="EMBL" id="FUWS01000001">
    <property type="protein sequence ID" value="SJZ36165.1"/>
    <property type="molecule type" value="Genomic_DNA"/>
</dbReference>
<accession>A0A1T4K1I0</accession>
<evidence type="ECO:0000259" key="2">
    <source>
        <dbReference type="Pfam" id="PF03703"/>
    </source>
</evidence>